<sequence>MAIAYYNTDDELCLWLIEHKLTEQEFTACGGYKSKGNDEEGKAKCRSCSMEDILNNPDICYYHRVCKYNYWNIMKDGGAEFYVKAYEGKGCPFRGGMNQLWRNQLLAMVLEKEGTYKNVYFSVVHHPENHFLGKSMSEYAKLTDYSPKFNSFTSDKLIYASSIDGSLKDWVAWYREVYYGM</sequence>
<dbReference type="EMBL" id="JBBNFP010000109">
    <property type="protein sequence ID" value="MEQ2487876.1"/>
    <property type="molecule type" value="Genomic_DNA"/>
</dbReference>
<keyword evidence="2" id="KW-1185">Reference proteome</keyword>
<proteinExistence type="predicted"/>
<organism evidence="1 2">
    <name type="scientific">Hallella faecis</name>
    <dbReference type="NCBI Taxonomy" id="2841596"/>
    <lineage>
        <taxon>Bacteria</taxon>
        <taxon>Pseudomonadati</taxon>
        <taxon>Bacteroidota</taxon>
        <taxon>Bacteroidia</taxon>
        <taxon>Bacteroidales</taxon>
        <taxon>Prevotellaceae</taxon>
        <taxon>Hallella</taxon>
    </lineage>
</organism>
<reference evidence="1 2" key="1">
    <citation type="submission" date="2024-04" db="EMBL/GenBank/DDBJ databases">
        <title>Human intestinal bacterial collection.</title>
        <authorList>
            <person name="Pauvert C."/>
            <person name="Hitch T.C.A."/>
            <person name="Clavel T."/>
        </authorList>
    </citation>
    <scope>NUCLEOTIDE SEQUENCE [LARGE SCALE GENOMIC DNA]</scope>
    <source>
        <strain evidence="1 2">CLA-AA-H145</strain>
    </source>
</reference>
<evidence type="ECO:0000313" key="2">
    <source>
        <dbReference type="Proteomes" id="UP001487296"/>
    </source>
</evidence>
<comment type="caution">
    <text evidence="1">The sequence shown here is derived from an EMBL/GenBank/DDBJ whole genome shotgun (WGS) entry which is preliminary data.</text>
</comment>
<dbReference type="Pfam" id="PF22558">
    <property type="entry name" value="REase-ARP"/>
    <property type="match status" value="1"/>
</dbReference>
<name>A0ABV1FTX7_9BACT</name>
<protein>
    <recommendedName>
        <fullName evidence="3">Nucleotide modification associated domain-containing protein</fullName>
    </recommendedName>
</protein>
<gene>
    <name evidence="1" type="ORF">AAAT34_12615</name>
</gene>
<evidence type="ECO:0008006" key="3">
    <source>
        <dbReference type="Google" id="ProtNLM"/>
    </source>
</evidence>
<dbReference type="InterPro" id="IPR054333">
    <property type="entry name" value="REase-ARP-assoc"/>
</dbReference>
<evidence type="ECO:0000313" key="1">
    <source>
        <dbReference type="EMBL" id="MEQ2487876.1"/>
    </source>
</evidence>
<dbReference type="Proteomes" id="UP001487296">
    <property type="component" value="Unassembled WGS sequence"/>
</dbReference>
<accession>A0ABV1FTX7</accession>
<dbReference type="RefSeq" id="WP_394369509.1">
    <property type="nucleotide sequence ID" value="NZ_JAHKBE010000113.1"/>
</dbReference>